<evidence type="ECO:0000256" key="1">
    <source>
        <dbReference type="SAM" id="Coils"/>
    </source>
</evidence>
<feature type="coiled-coil region" evidence="1">
    <location>
        <begin position="144"/>
        <end position="199"/>
    </location>
</feature>
<organism evidence="3 4">
    <name type="scientific">Seiridium cardinale</name>
    <dbReference type="NCBI Taxonomy" id="138064"/>
    <lineage>
        <taxon>Eukaryota</taxon>
        <taxon>Fungi</taxon>
        <taxon>Dikarya</taxon>
        <taxon>Ascomycota</taxon>
        <taxon>Pezizomycotina</taxon>
        <taxon>Sordariomycetes</taxon>
        <taxon>Xylariomycetidae</taxon>
        <taxon>Amphisphaeriales</taxon>
        <taxon>Sporocadaceae</taxon>
        <taxon>Seiridium</taxon>
    </lineage>
</organism>
<feature type="region of interest" description="Disordered" evidence="2">
    <location>
        <begin position="277"/>
        <end position="299"/>
    </location>
</feature>
<evidence type="ECO:0000313" key="4">
    <source>
        <dbReference type="Proteomes" id="UP001465668"/>
    </source>
</evidence>
<accession>A0ABR2X9U8</accession>
<comment type="caution">
    <text evidence="3">The sequence shown here is derived from an EMBL/GenBank/DDBJ whole genome shotgun (WGS) entry which is preliminary data.</text>
</comment>
<dbReference type="PANTHER" id="PTHR14305">
    <property type="entry name" value="E3 UBIQUITIN-PROTEIN LIGASE CCNB1IP1"/>
    <property type="match status" value="1"/>
</dbReference>
<keyword evidence="4" id="KW-1185">Reference proteome</keyword>
<name>A0ABR2X9U8_9PEZI</name>
<dbReference type="PANTHER" id="PTHR14305:SF0">
    <property type="entry name" value="E3 UBIQUITIN-PROTEIN LIGASE CCNB1IP1"/>
    <property type="match status" value="1"/>
</dbReference>
<evidence type="ECO:0000256" key="2">
    <source>
        <dbReference type="SAM" id="MobiDB-lite"/>
    </source>
</evidence>
<evidence type="ECO:0000313" key="3">
    <source>
        <dbReference type="EMBL" id="KAK9770568.1"/>
    </source>
</evidence>
<keyword evidence="1" id="KW-0175">Coiled coil</keyword>
<sequence length="384" mass="41721">MTIPAGDRVVTNWEKHAGNDGAKPSDQPSSISRERYNTTLNMEHMLRCNSLKCRKELADKALVTTCSSPLTNPDDAVVTNLNPSEDYKTSVLSGLSPNVIIECTSRALSFWAYQTIQEVVYQEYLGKTLTEKYTNLTVHLDKVISEANTQITALNNKIANLSFDQQSLRRKNDELAQAFREKNKKLMQTQELYDRLKRKAMMGQMQHAAEDAVDLNLYSNTELGARGPGLDPARLSPGLYPEAGPMYRQARQQANTQGGNDMYSAQVSNQSNLGAWGKAAGGGAETHSPRHATNTRPPLNDMTGNIRNAGKFPAVGLSSGLKTSHNGGGYNGFAVPTTRPQAIQRPAPTTSSLGRAPGHRPESVLGDIRSASIMGGIPGGFTSR</sequence>
<dbReference type="EMBL" id="JARVKM010000090">
    <property type="protein sequence ID" value="KAK9770568.1"/>
    <property type="molecule type" value="Genomic_DNA"/>
</dbReference>
<reference evidence="3 4" key="1">
    <citation type="submission" date="2024-02" db="EMBL/GenBank/DDBJ databases">
        <title>First draft genome assembly of two strains of Seiridium cardinale.</title>
        <authorList>
            <person name="Emiliani G."/>
            <person name="Scali E."/>
        </authorList>
    </citation>
    <scope>NUCLEOTIDE SEQUENCE [LARGE SCALE GENOMIC DNA]</scope>
    <source>
        <strain evidence="3 4">BM-138-000479</strain>
    </source>
</reference>
<protein>
    <submittedName>
        <fullName evidence="3">Uncharacterized protein</fullName>
    </submittedName>
</protein>
<dbReference type="Proteomes" id="UP001465668">
    <property type="component" value="Unassembled WGS sequence"/>
</dbReference>
<dbReference type="InterPro" id="IPR042448">
    <property type="entry name" value="CCNB1IP1"/>
</dbReference>
<proteinExistence type="predicted"/>
<gene>
    <name evidence="3" type="ORF">SCAR479_12739</name>
</gene>